<evidence type="ECO:0000259" key="4">
    <source>
        <dbReference type="Pfam" id="PF03446"/>
    </source>
</evidence>
<proteinExistence type="predicted"/>
<keyword evidence="2" id="KW-0520">NAD</keyword>
<evidence type="ECO:0000259" key="5">
    <source>
        <dbReference type="Pfam" id="PF14833"/>
    </source>
</evidence>
<feature type="active site" evidence="3">
    <location>
        <position position="175"/>
    </location>
</feature>
<name>A0A0K1XFZ6_9GAMM</name>
<keyword evidence="7" id="KW-1185">Reference proteome</keyword>
<dbReference type="InterPro" id="IPR013328">
    <property type="entry name" value="6PGD_dom2"/>
</dbReference>
<dbReference type="RefSeq" id="WP_053101470.1">
    <property type="nucleotide sequence ID" value="NZ_CP012365.1"/>
</dbReference>
<organism evidence="6 7">
    <name type="scientific">Thiopseudomonas alkaliphila</name>
    <dbReference type="NCBI Taxonomy" id="1697053"/>
    <lineage>
        <taxon>Bacteria</taxon>
        <taxon>Pseudomonadati</taxon>
        <taxon>Pseudomonadota</taxon>
        <taxon>Gammaproteobacteria</taxon>
        <taxon>Pseudomonadales</taxon>
        <taxon>Pseudomonadaceae</taxon>
        <taxon>Thiopseudomonas</taxon>
    </lineage>
</organism>
<dbReference type="InterPro" id="IPR029154">
    <property type="entry name" value="HIBADH-like_NADP-bd"/>
</dbReference>
<dbReference type="PIRSF" id="PIRSF000103">
    <property type="entry name" value="HIBADH"/>
    <property type="match status" value="1"/>
</dbReference>
<dbReference type="InterPro" id="IPR008927">
    <property type="entry name" value="6-PGluconate_DH-like_C_sf"/>
</dbReference>
<dbReference type="GO" id="GO:0051287">
    <property type="term" value="F:NAD binding"/>
    <property type="evidence" value="ECO:0007669"/>
    <property type="project" value="InterPro"/>
</dbReference>
<dbReference type="InterPro" id="IPR006115">
    <property type="entry name" value="6PGDH_NADP-bd"/>
</dbReference>
<feature type="domain" description="3-hydroxyisobutyrate dehydrogenase-like NAD-binding" evidence="5">
    <location>
        <begin position="169"/>
        <end position="288"/>
    </location>
</feature>
<dbReference type="AlphaFoldDB" id="A0A0K1XFZ6"/>
<dbReference type="GO" id="GO:0050661">
    <property type="term" value="F:NADP binding"/>
    <property type="evidence" value="ECO:0007669"/>
    <property type="project" value="InterPro"/>
</dbReference>
<protein>
    <submittedName>
        <fullName evidence="6">2-hydroxy-3-oxopropionate reductase</fullName>
    </submittedName>
</protein>
<feature type="domain" description="6-phosphogluconate dehydrogenase NADP-binding" evidence="4">
    <location>
        <begin position="7"/>
        <end position="166"/>
    </location>
</feature>
<dbReference type="SUPFAM" id="SSF48179">
    <property type="entry name" value="6-phosphogluconate dehydrogenase C-terminal domain-like"/>
    <property type="match status" value="1"/>
</dbReference>
<dbReference type="PANTHER" id="PTHR43060:SF15">
    <property type="entry name" value="3-HYDROXYISOBUTYRATE DEHYDROGENASE-LIKE 1, MITOCHONDRIAL-RELATED"/>
    <property type="match status" value="1"/>
</dbReference>
<dbReference type="Pfam" id="PF14833">
    <property type="entry name" value="NAD_binding_11"/>
    <property type="match status" value="1"/>
</dbReference>
<dbReference type="STRING" id="1697053.AKN87_00180"/>
<evidence type="ECO:0000256" key="3">
    <source>
        <dbReference type="PIRSR" id="PIRSR000103-1"/>
    </source>
</evidence>
<evidence type="ECO:0000256" key="1">
    <source>
        <dbReference type="ARBA" id="ARBA00023002"/>
    </source>
</evidence>
<evidence type="ECO:0000256" key="2">
    <source>
        <dbReference type="ARBA" id="ARBA00023027"/>
    </source>
</evidence>
<dbReference type="Gene3D" id="3.40.50.720">
    <property type="entry name" value="NAD(P)-binding Rossmann-like Domain"/>
    <property type="match status" value="1"/>
</dbReference>
<evidence type="ECO:0000313" key="6">
    <source>
        <dbReference type="EMBL" id="AKX60169.1"/>
    </source>
</evidence>
<dbReference type="PANTHER" id="PTHR43060">
    <property type="entry name" value="3-HYDROXYISOBUTYRATE DEHYDROGENASE-LIKE 1, MITOCHONDRIAL-RELATED"/>
    <property type="match status" value="1"/>
</dbReference>
<dbReference type="InterPro" id="IPR036291">
    <property type="entry name" value="NAD(P)-bd_dom_sf"/>
</dbReference>
<gene>
    <name evidence="6" type="ORF">AKN88_09685</name>
</gene>
<dbReference type="Gene3D" id="1.10.1040.10">
    <property type="entry name" value="N-(1-d-carboxylethyl)-l-norvaline Dehydrogenase, domain 2"/>
    <property type="match status" value="1"/>
</dbReference>
<keyword evidence="1" id="KW-0560">Oxidoreductase</keyword>
<evidence type="ECO:0000313" key="7">
    <source>
        <dbReference type="Proteomes" id="UP000063953"/>
    </source>
</evidence>
<dbReference type="EMBL" id="CP012365">
    <property type="protein sequence ID" value="AKX60169.1"/>
    <property type="molecule type" value="Genomic_DNA"/>
</dbReference>
<reference evidence="6 7" key="1">
    <citation type="journal article" date="2015" name="Genome Announc.">
        <title>Genome Sequences of Oblitimonas alkaliphila gen. nov. sp. nov. (Proposed), a Novel Bacterium of the Pseudomonadaceae Family.</title>
        <authorList>
            <person name="Lauer A.C."/>
            <person name="Nicholson A.C."/>
            <person name="Humrighouse B.W."/>
            <person name="Emery B."/>
            <person name="Drobish A."/>
            <person name="Juieng P."/>
            <person name="Loparev V."/>
            <person name="McQuiston J.R."/>
        </authorList>
    </citation>
    <scope>NUCLEOTIDE SEQUENCE [LARGE SCALE GENOMIC DNA]</scope>
    <source>
        <strain evidence="6 7">E5571</strain>
    </source>
</reference>
<dbReference type="PATRIC" id="fig|1698449.3.peg.1944"/>
<sequence length="297" mass="31520">MAEPKLSIGFAGIGLMGLPMTQRLLQAGYAVQVWNRSPEKLAPLLALGATAANHSHELLHNEVVCLCLADTEAVKQVVYGEQGLLSASQRDKIIIDFSSVKPDFTQQVSQELFTKAGHRWLDIPVSGGVQGAVNGSLVMMAGGDQAALEQVRPLLAHLSSRVSYMGPSGAGQTTKICNQMLVASNALVIAEVVALASKAGVDSMQLASALAGGFADSKPLQILAPQMVSRSFEPIKWHVRTLLKDLDMATELAKSLQTAVPMSGSAAELMRLHASNGYADQDPATLIEQYLKEATCN</sequence>
<dbReference type="SUPFAM" id="SSF51735">
    <property type="entry name" value="NAD(P)-binding Rossmann-fold domains"/>
    <property type="match status" value="1"/>
</dbReference>
<dbReference type="InterPro" id="IPR015815">
    <property type="entry name" value="HIBADH-related"/>
</dbReference>
<dbReference type="GO" id="GO:0016491">
    <property type="term" value="F:oxidoreductase activity"/>
    <property type="evidence" value="ECO:0007669"/>
    <property type="project" value="UniProtKB-KW"/>
</dbReference>
<dbReference type="Proteomes" id="UP000063953">
    <property type="component" value="Chromosome"/>
</dbReference>
<dbReference type="Pfam" id="PF03446">
    <property type="entry name" value="NAD_binding_2"/>
    <property type="match status" value="1"/>
</dbReference>
<accession>A0A0K1XFZ6</accession>